<dbReference type="OrthoDB" id="1032410at2"/>
<dbReference type="SUPFAM" id="SSF82153">
    <property type="entry name" value="FAS1 domain"/>
    <property type="match status" value="1"/>
</dbReference>
<gene>
    <name evidence="2" type="ORF">LX66_2064</name>
</gene>
<proteinExistence type="predicted"/>
<keyword evidence="3" id="KW-1185">Reference proteome</keyword>
<dbReference type="RefSeq" id="WP_145712694.1">
    <property type="nucleotide sequence ID" value="NZ_BAAAFY010000001.1"/>
</dbReference>
<name>A0A562T4Q8_CHIJA</name>
<dbReference type="EMBL" id="VLLG01000003">
    <property type="protein sequence ID" value="TWI87990.1"/>
    <property type="molecule type" value="Genomic_DNA"/>
</dbReference>
<feature type="transmembrane region" description="Helical" evidence="1">
    <location>
        <begin position="12"/>
        <end position="29"/>
    </location>
</feature>
<keyword evidence="1" id="KW-0472">Membrane</keyword>
<dbReference type="Proteomes" id="UP000316778">
    <property type="component" value="Unassembled WGS sequence"/>
</dbReference>
<dbReference type="Gene3D" id="2.30.180.10">
    <property type="entry name" value="FAS1 domain"/>
    <property type="match status" value="1"/>
</dbReference>
<evidence type="ECO:0000313" key="3">
    <source>
        <dbReference type="Proteomes" id="UP000316778"/>
    </source>
</evidence>
<keyword evidence="1" id="KW-0812">Transmembrane</keyword>
<protein>
    <recommendedName>
        <fullName evidence="4">Fasciclin domain-containing protein</fullName>
    </recommendedName>
</protein>
<dbReference type="InterPro" id="IPR036378">
    <property type="entry name" value="FAS1_dom_sf"/>
</dbReference>
<evidence type="ECO:0000313" key="2">
    <source>
        <dbReference type="EMBL" id="TWI87990.1"/>
    </source>
</evidence>
<sequence length="239" mass="26837">MQTIQQFLYKNCWLLMVMTGLSACTLAGLDVQEDWDFTPHVADPHTNKTVWAFMQDRNQPGQDSVFNLMLQGIAYAGLDSTMYTQTGKTFILLHRDAILRLDNRNRVTTDCYFGRYVVPDRDSSGNPIPGKTRAAQSWTEYPKEQVKNFLLYLVVEGERSFGSIGVENDTVKTLLPPGTDTLNPQGIMTLKVTNDRDSKLKINDFLNTVRSTTVRTAGLLNTNGPAHVVDRVVEFGVKP</sequence>
<accession>A0A562T4Q8</accession>
<organism evidence="2 3">
    <name type="scientific">Chitinophaga japonensis</name>
    <name type="common">Flexibacter japonensis</name>
    <dbReference type="NCBI Taxonomy" id="104662"/>
    <lineage>
        <taxon>Bacteria</taxon>
        <taxon>Pseudomonadati</taxon>
        <taxon>Bacteroidota</taxon>
        <taxon>Chitinophagia</taxon>
        <taxon>Chitinophagales</taxon>
        <taxon>Chitinophagaceae</taxon>
        <taxon>Chitinophaga</taxon>
    </lineage>
</organism>
<reference evidence="2 3" key="1">
    <citation type="journal article" date="2013" name="Stand. Genomic Sci.">
        <title>Genomic Encyclopedia of Type Strains, Phase I: The one thousand microbial genomes (KMG-I) project.</title>
        <authorList>
            <person name="Kyrpides N.C."/>
            <person name="Woyke T."/>
            <person name="Eisen J.A."/>
            <person name="Garrity G."/>
            <person name="Lilburn T.G."/>
            <person name="Beck B.J."/>
            <person name="Whitman W.B."/>
            <person name="Hugenholtz P."/>
            <person name="Klenk H.P."/>
        </authorList>
    </citation>
    <scope>NUCLEOTIDE SEQUENCE [LARGE SCALE GENOMIC DNA]</scope>
    <source>
        <strain evidence="2 3">DSM 13484</strain>
    </source>
</reference>
<keyword evidence="1" id="KW-1133">Transmembrane helix</keyword>
<comment type="caution">
    <text evidence="2">The sequence shown here is derived from an EMBL/GenBank/DDBJ whole genome shotgun (WGS) entry which is preliminary data.</text>
</comment>
<evidence type="ECO:0000256" key="1">
    <source>
        <dbReference type="SAM" id="Phobius"/>
    </source>
</evidence>
<evidence type="ECO:0008006" key="4">
    <source>
        <dbReference type="Google" id="ProtNLM"/>
    </source>
</evidence>
<dbReference type="AlphaFoldDB" id="A0A562T4Q8"/>